<evidence type="ECO:0000313" key="2">
    <source>
        <dbReference type="EMBL" id="KRL08211.1"/>
    </source>
</evidence>
<dbReference type="GO" id="GO:0016020">
    <property type="term" value="C:membrane"/>
    <property type="evidence" value="ECO:0007669"/>
    <property type="project" value="InterPro"/>
</dbReference>
<dbReference type="AlphaFoldDB" id="A0A0R1MV07"/>
<dbReference type="Pfam" id="PF07516">
    <property type="entry name" value="SecA_SW"/>
    <property type="match status" value="1"/>
</dbReference>
<dbReference type="Gene3D" id="1.10.3060.10">
    <property type="entry name" value="Helical scaffold and wing domains of SecA"/>
    <property type="match status" value="1"/>
</dbReference>
<reference evidence="2 3" key="1">
    <citation type="journal article" date="2015" name="Genome Announc.">
        <title>Expanding the biotechnology potential of lactobacilli through comparative genomics of 213 strains and associated genera.</title>
        <authorList>
            <person name="Sun Z."/>
            <person name="Harris H.M."/>
            <person name="McCann A."/>
            <person name="Guo C."/>
            <person name="Argimon S."/>
            <person name="Zhang W."/>
            <person name="Yang X."/>
            <person name="Jeffery I.B."/>
            <person name="Cooney J.C."/>
            <person name="Kagawa T.F."/>
            <person name="Liu W."/>
            <person name="Song Y."/>
            <person name="Salvetti E."/>
            <person name="Wrobel A."/>
            <person name="Rasinkangas P."/>
            <person name="Parkhill J."/>
            <person name="Rea M.C."/>
            <person name="O'Sullivan O."/>
            <person name="Ritari J."/>
            <person name="Douillard F.P."/>
            <person name="Paul Ross R."/>
            <person name="Yang R."/>
            <person name="Briner A.E."/>
            <person name="Felis G.E."/>
            <person name="de Vos W.M."/>
            <person name="Barrangou R."/>
            <person name="Klaenhammer T.R."/>
            <person name="Caufield P.W."/>
            <person name="Cui Y."/>
            <person name="Zhang H."/>
            <person name="O'Toole P.W."/>
        </authorList>
    </citation>
    <scope>NUCLEOTIDE SEQUENCE [LARGE SCALE GENOMIC DNA]</scope>
    <source>
        <strain evidence="2 3">DSM 12744</strain>
    </source>
</reference>
<dbReference type="InterPro" id="IPR036266">
    <property type="entry name" value="SecA_Wing/Scaffold_sf"/>
</dbReference>
<accession>A0A0R1MV07</accession>
<name>A0A0R1MV07_9LACO</name>
<gene>
    <name evidence="2" type="ORF">FD09_GL001686</name>
</gene>
<dbReference type="PATRIC" id="fig|1423792.3.peg.1710"/>
<protein>
    <recommendedName>
        <fullName evidence="1">SecA Wing/Scaffold domain-containing protein</fullName>
    </recommendedName>
</protein>
<dbReference type="Proteomes" id="UP000051330">
    <property type="component" value="Unassembled WGS sequence"/>
</dbReference>
<dbReference type="InterPro" id="IPR011116">
    <property type="entry name" value="SecA_Wing/Scaffold"/>
</dbReference>
<evidence type="ECO:0000259" key="1">
    <source>
        <dbReference type="Pfam" id="PF07516"/>
    </source>
</evidence>
<organism evidence="2 3">
    <name type="scientific">Schleiferilactobacillus perolens DSM 12744</name>
    <dbReference type="NCBI Taxonomy" id="1423792"/>
    <lineage>
        <taxon>Bacteria</taxon>
        <taxon>Bacillati</taxon>
        <taxon>Bacillota</taxon>
        <taxon>Bacilli</taxon>
        <taxon>Lactobacillales</taxon>
        <taxon>Lactobacillaceae</taxon>
        <taxon>Schleiferilactobacillus</taxon>
    </lineage>
</organism>
<sequence length="120" mass="13890">MLHFNDAHILESFLLQMAKERLAKQFAILQDDGQCVYFQRLAILKALDNAWIEQVDALQQLKGVAQQRSSAQHDPVYEYQKEARRTFAKMRADFALQAMRNLLLSILTFQSDGTVEVQYP</sequence>
<keyword evidence="3" id="KW-1185">Reference proteome</keyword>
<comment type="caution">
    <text evidence="2">The sequence shown here is derived from an EMBL/GenBank/DDBJ whole genome shotgun (WGS) entry which is preliminary data.</text>
</comment>
<evidence type="ECO:0000313" key="3">
    <source>
        <dbReference type="Proteomes" id="UP000051330"/>
    </source>
</evidence>
<dbReference type="STRING" id="1423792.FD09_GL001686"/>
<dbReference type="GO" id="GO:0017038">
    <property type="term" value="P:protein import"/>
    <property type="evidence" value="ECO:0007669"/>
    <property type="project" value="InterPro"/>
</dbReference>
<dbReference type="SUPFAM" id="SSF81886">
    <property type="entry name" value="Helical scaffold and wing domains of SecA"/>
    <property type="match status" value="1"/>
</dbReference>
<dbReference type="EMBL" id="AZEC01000026">
    <property type="protein sequence ID" value="KRL08211.1"/>
    <property type="molecule type" value="Genomic_DNA"/>
</dbReference>
<feature type="domain" description="SecA Wing/Scaffold" evidence="1">
    <location>
        <begin position="10"/>
        <end position="103"/>
    </location>
</feature>
<proteinExistence type="predicted"/>